<keyword evidence="1" id="KW-0812">Transmembrane</keyword>
<evidence type="ECO:0000256" key="1">
    <source>
        <dbReference type="SAM" id="Phobius"/>
    </source>
</evidence>
<keyword evidence="1" id="KW-1133">Transmembrane helix</keyword>
<keyword evidence="1" id="KW-0472">Membrane</keyword>
<evidence type="ECO:0000313" key="3">
    <source>
        <dbReference type="Proteomes" id="UP000218151"/>
    </source>
</evidence>
<proteinExistence type="predicted"/>
<gene>
    <name evidence="2" type="ORF">CKY28_17415</name>
</gene>
<sequence>MVIVDGAGEGGRASLLDRLIAKADLMTSGLPVWPTTLAIPVAFLLPPLVLVVGEKWFAGVALAISLLPIVWLALWCARAMHGWSHPYASARWLHAVRGVVGDEAMTGLLVDLDLQHAREPDHVLTRREVIDSVAVQRRRAREAAARARGVSLRGTGAAS</sequence>
<feature type="transmembrane region" description="Helical" evidence="1">
    <location>
        <begin position="30"/>
        <end position="50"/>
    </location>
</feature>
<dbReference type="AlphaFoldDB" id="A0A2A2SBI3"/>
<dbReference type="EMBL" id="NSLI01000007">
    <property type="protein sequence ID" value="PAX06381.1"/>
    <property type="molecule type" value="Genomic_DNA"/>
</dbReference>
<comment type="caution">
    <text evidence="2">The sequence shown here is derived from an EMBL/GenBank/DDBJ whole genome shotgun (WGS) entry which is preliminary data.</text>
</comment>
<protein>
    <submittedName>
        <fullName evidence="2">Uncharacterized protein</fullName>
    </submittedName>
</protein>
<dbReference type="Proteomes" id="UP000218151">
    <property type="component" value="Unassembled WGS sequence"/>
</dbReference>
<dbReference type="RefSeq" id="WP_095999672.1">
    <property type="nucleotide sequence ID" value="NZ_NSLI01000007.1"/>
</dbReference>
<reference evidence="3" key="1">
    <citation type="submission" date="2017-09" db="EMBL/GenBank/DDBJ databases">
        <authorList>
            <person name="Feng G."/>
            <person name="Zhu H."/>
        </authorList>
    </citation>
    <scope>NUCLEOTIDE SEQUENCE [LARGE SCALE GENOMIC DNA]</scope>
    <source>
        <strain evidence="3">1PNM-20</strain>
    </source>
</reference>
<organism evidence="2 3">
    <name type="scientific">Sphingomonas lenta</name>
    <dbReference type="NCBI Taxonomy" id="1141887"/>
    <lineage>
        <taxon>Bacteria</taxon>
        <taxon>Pseudomonadati</taxon>
        <taxon>Pseudomonadota</taxon>
        <taxon>Alphaproteobacteria</taxon>
        <taxon>Sphingomonadales</taxon>
        <taxon>Sphingomonadaceae</taxon>
        <taxon>Sphingomonas</taxon>
    </lineage>
</organism>
<keyword evidence="3" id="KW-1185">Reference proteome</keyword>
<evidence type="ECO:0000313" key="2">
    <source>
        <dbReference type="EMBL" id="PAX06381.1"/>
    </source>
</evidence>
<feature type="transmembrane region" description="Helical" evidence="1">
    <location>
        <begin position="56"/>
        <end position="77"/>
    </location>
</feature>
<accession>A0A2A2SBI3</accession>
<name>A0A2A2SBI3_9SPHN</name>